<feature type="transmembrane region" description="Helical" evidence="6">
    <location>
        <begin position="230"/>
        <end position="250"/>
    </location>
</feature>
<feature type="transmembrane region" description="Helical" evidence="6">
    <location>
        <begin position="514"/>
        <end position="533"/>
    </location>
</feature>
<organism evidence="8">
    <name type="scientific">Musca domestica</name>
    <name type="common">House fly</name>
    <dbReference type="NCBI Taxonomy" id="7370"/>
    <lineage>
        <taxon>Eukaryota</taxon>
        <taxon>Metazoa</taxon>
        <taxon>Ecdysozoa</taxon>
        <taxon>Arthropoda</taxon>
        <taxon>Hexapoda</taxon>
        <taxon>Insecta</taxon>
        <taxon>Pterygota</taxon>
        <taxon>Neoptera</taxon>
        <taxon>Endopterygota</taxon>
        <taxon>Diptera</taxon>
        <taxon>Brachycera</taxon>
        <taxon>Muscomorpha</taxon>
        <taxon>Muscoidea</taxon>
        <taxon>Muscidae</taxon>
        <taxon>Musca</taxon>
    </lineage>
</organism>
<keyword evidence="2" id="KW-0813">Transport</keyword>
<dbReference type="EnsemblMetazoa" id="MDOA000810-RA">
    <property type="protein sequence ID" value="MDOA000810-PA"/>
    <property type="gene ID" value="MDOA000810"/>
</dbReference>
<proteinExistence type="evidence at transcript level"/>
<dbReference type="GO" id="GO:0016020">
    <property type="term" value="C:membrane"/>
    <property type="evidence" value="ECO:0007669"/>
    <property type="project" value="UniProtKB-SubCell"/>
</dbReference>
<keyword evidence="10" id="KW-1185">Reference proteome</keyword>
<dbReference type="GO" id="GO:0022857">
    <property type="term" value="F:transmembrane transporter activity"/>
    <property type="evidence" value="ECO:0007669"/>
    <property type="project" value="InterPro"/>
</dbReference>
<dbReference type="SUPFAM" id="SSF103473">
    <property type="entry name" value="MFS general substrate transporter"/>
    <property type="match status" value="1"/>
</dbReference>
<feature type="transmembrane region" description="Helical" evidence="6">
    <location>
        <begin position="100"/>
        <end position="118"/>
    </location>
</feature>
<dbReference type="PANTHER" id="PTHR23511">
    <property type="entry name" value="SYNAPTIC VESICLE GLYCOPROTEIN 2"/>
    <property type="match status" value="1"/>
</dbReference>
<dbReference type="OrthoDB" id="10262656at2759"/>
<keyword evidence="4 6" id="KW-1133">Transmembrane helix</keyword>
<evidence type="ECO:0000313" key="9">
    <source>
        <dbReference type="EnsemblMetazoa" id="MDOA000810-PA"/>
    </source>
</evidence>
<dbReference type="eggNOG" id="KOG0255">
    <property type="taxonomic scope" value="Eukaryota"/>
</dbReference>
<feature type="transmembrane region" description="Helical" evidence="6">
    <location>
        <begin position="188"/>
        <end position="210"/>
    </location>
</feature>
<dbReference type="InterPro" id="IPR020846">
    <property type="entry name" value="MFS_dom"/>
</dbReference>
<dbReference type="VEuPathDB" id="VectorBase:MDOMA2_008183"/>
<dbReference type="Pfam" id="PF07690">
    <property type="entry name" value="MFS_1"/>
    <property type="match status" value="1"/>
</dbReference>
<feature type="transmembrane region" description="Helical" evidence="6">
    <location>
        <begin position="327"/>
        <end position="351"/>
    </location>
</feature>
<comment type="subcellular location">
    <subcellularLocation>
        <location evidence="1">Membrane</location>
        <topology evidence="1">Multi-pass membrane protein</topology>
    </subcellularLocation>
</comment>
<feature type="transmembrane region" description="Helical" evidence="6">
    <location>
        <begin position="486"/>
        <end position="508"/>
    </location>
</feature>
<dbReference type="KEGG" id="mde:101892043"/>
<reference evidence="9" key="2">
    <citation type="submission" date="2020-05" db="UniProtKB">
        <authorList>
            <consortium name="EnsemblMetazoa"/>
        </authorList>
    </citation>
    <scope>IDENTIFICATION</scope>
    <source>
        <strain evidence="9">Aabys</strain>
    </source>
</reference>
<feature type="transmembrane region" description="Helical" evidence="6">
    <location>
        <begin position="156"/>
        <end position="176"/>
    </location>
</feature>
<feature type="transmembrane region" description="Helical" evidence="6">
    <location>
        <begin position="130"/>
        <end position="150"/>
    </location>
</feature>
<feature type="transmembrane region" description="Helical" evidence="6">
    <location>
        <begin position="402"/>
        <end position="420"/>
    </location>
</feature>
<dbReference type="VEuPathDB" id="VectorBase:MDOA000810"/>
<feature type="transmembrane region" description="Helical" evidence="6">
    <location>
        <begin position="427"/>
        <end position="444"/>
    </location>
</feature>
<evidence type="ECO:0000256" key="6">
    <source>
        <dbReference type="SAM" id="Phobius"/>
    </source>
</evidence>
<evidence type="ECO:0000313" key="11">
    <source>
        <dbReference type="RefSeq" id="XP_005181045.1"/>
    </source>
</evidence>
<dbReference type="STRING" id="7370.T1PGK1"/>
<evidence type="ECO:0000256" key="3">
    <source>
        <dbReference type="ARBA" id="ARBA00022692"/>
    </source>
</evidence>
<evidence type="ECO:0000256" key="1">
    <source>
        <dbReference type="ARBA" id="ARBA00004141"/>
    </source>
</evidence>
<dbReference type="RefSeq" id="XP_005181045.1">
    <property type="nucleotide sequence ID" value="XM_005180988.3"/>
</dbReference>
<dbReference type="Gene3D" id="1.20.1250.20">
    <property type="entry name" value="MFS general substrate transporter like domains"/>
    <property type="match status" value="1"/>
</dbReference>
<dbReference type="PANTHER" id="PTHR23511:SF37">
    <property type="entry name" value="MAJOR FACILITATOR SUPERFAMILY (MFS) PROFILE DOMAIN-CONTAINING PROTEIN-RELATED"/>
    <property type="match status" value="1"/>
</dbReference>
<feature type="transmembrane region" description="Helical" evidence="6">
    <location>
        <begin position="450"/>
        <end position="474"/>
    </location>
</feature>
<keyword evidence="5 6" id="KW-0472">Membrane</keyword>
<dbReference type="PROSITE" id="PS50850">
    <property type="entry name" value="MFS"/>
    <property type="match status" value="1"/>
</dbReference>
<sequence length="535" mass="59625">MSISEKDASVKESQAQYIENIKRISESRLSIQSNNGSVGKDLVKNFCYEDVLNIIGFGRTQYLMLFTCGLLLMMVICETMGMSIITIASKCDFNTNSVEMAVMSAAAFIGILCSSYVWGYLCDMYGRKPILMYTTLIGNVVSLLSIFVPYFWLFVFLRFVVGIFIAGASSTTYAYLGEFVSIRHRPVVINFTSMFVALAMTYVPAIAWLVLSMDWSFDISDSFAFRPWRLLTVFNILPGFIAILIMSKLPDSPRILMSIRKQEEAFAATNWIAKLNTGKTLADFNIYKIYDENPTESDKLIQTSKSFVQIMKQMWIDTKPLFKKPHLVNFVTCCIVMCGVFFVNSGMGLWYPTIQNRLGSVDDETQMSICQVIDASMEQQNSNSTDYVCDDTITRKSYIDSITFGLVYLGAYFVLGFIINPLGRKRTIILLLTVSAICGIVLHWIMEPIAIVACFILFVMLPGLCVSILSGAVVDLVPTHLRGKAVCICLMLGRSGSVIGSNIIGVLLESYCSITFGVFYALVLVCAGLTLLLPI</sequence>
<dbReference type="InterPro" id="IPR011701">
    <property type="entry name" value="MFS"/>
</dbReference>
<keyword evidence="3 6" id="KW-0812">Transmembrane</keyword>
<dbReference type="AlphaFoldDB" id="T1PGK1"/>
<dbReference type="EMBL" id="KA647829">
    <property type="protein sequence ID" value="AFP62458.1"/>
    <property type="molecule type" value="mRNA"/>
</dbReference>
<protein>
    <submittedName>
        <fullName evidence="8">Major Facilitator Superfamily protein</fullName>
    </submittedName>
    <submittedName>
        <fullName evidence="11">Transporter svop-1</fullName>
    </submittedName>
</protein>
<reference evidence="8" key="1">
    <citation type="submission" date="2012-08" db="EMBL/GenBank/DDBJ databases">
        <title>Transcriptome of adult Musca domestica launches a platform for comparative house fly gene expression and characterization of differential gene expression among resistant and susceptible house flies.</title>
        <authorList>
            <person name="Liu N."/>
            <person name="Zhang L."/>
            <person name="Li M."/>
            <person name="Reid W."/>
        </authorList>
    </citation>
    <scope>NUCLEOTIDE SEQUENCE</scope>
    <source>
        <strain evidence="8">ALHF</strain>
        <tissue evidence="8">Whole body</tissue>
    </source>
</reference>
<evidence type="ECO:0000313" key="8">
    <source>
        <dbReference type="EMBL" id="AFP62458.1"/>
    </source>
</evidence>
<dbReference type="InterPro" id="IPR036259">
    <property type="entry name" value="MFS_trans_sf"/>
</dbReference>
<accession>T1PGK1</accession>
<evidence type="ECO:0000256" key="5">
    <source>
        <dbReference type="ARBA" id="ARBA00023136"/>
    </source>
</evidence>
<reference evidence="11" key="3">
    <citation type="submission" date="2025-04" db="UniProtKB">
        <authorList>
            <consortium name="RefSeq"/>
        </authorList>
    </citation>
    <scope>IDENTIFICATION</scope>
    <source>
        <strain evidence="11">Aabys</strain>
    </source>
</reference>
<evidence type="ECO:0000256" key="4">
    <source>
        <dbReference type="ARBA" id="ARBA00022989"/>
    </source>
</evidence>
<evidence type="ECO:0000256" key="2">
    <source>
        <dbReference type="ARBA" id="ARBA00022448"/>
    </source>
</evidence>
<feature type="domain" description="Major facilitator superfamily (MFS) profile" evidence="7">
    <location>
        <begin position="62"/>
        <end position="535"/>
    </location>
</feature>
<gene>
    <name evidence="11" type="primary">LOC101892043</name>
    <name evidence="9" type="synonym">101892043</name>
</gene>
<feature type="transmembrane region" description="Helical" evidence="6">
    <location>
        <begin position="62"/>
        <end position="88"/>
    </location>
</feature>
<dbReference type="Proteomes" id="UP001652621">
    <property type="component" value="Unplaced"/>
</dbReference>
<evidence type="ECO:0000313" key="10">
    <source>
        <dbReference type="Proteomes" id="UP001652621"/>
    </source>
</evidence>
<evidence type="ECO:0000259" key="7">
    <source>
        <dbReference type="PROSITE" id="PS50850"/>
    </source>
</evidence>
<name>T1PGK1_MUSDO</name>
<dbReference type="GeneID" id="101892043"/>